<dbReference type="Proteomes" id="UP001286313">
    <property type="component" value="Unassembled WGS sequence"/>
</dbReference>
<dbReference type="InterPro" id="IPR026509">
    <property type="entry name" value="TMEM183"/>
</dbReference>
<gene>
    <name evidence="2" type="ORF">Pcinc_007754</name>
</gene>
<evidence type="ECO:0008006" key="4">
    <source>
        <dbReference type="Google" id="ProtNLM"/>
    </source>
</evidence>
<name>A0AAE1GAG1_PETCI</name>
<comment type="caution">
    <text evidence="2">The sequence shown here is derived from an EMBL/GenBank/DDBJ whole genome shotgun (WGS) entry which is preliminary data.</text>
</comment>
<dbReference type="PANTHER" id="PTHR20988:SF2">
    <property type="entry name" value="TRANSMEMBRANE PROTEIN 183A-RELATED"/>
    <property type="match status" value="1"/>
</dbReference>
<accession>A0AAE1GAG1</accession>
<feature type="compositionally biased region" description="Basic residues" evidence="1">
    <location>
        <begin position="1"/>
        <end position="17"/>
    </location>
</feature>
<dbReference type="EMBL" id="JAWQEG010000581">
    <property type="protein sequence ID" value="KAK3888169.1"/>
    <property type="molecule type" value="Genomic_DNA"/>
</dbReference>
<protein>
    <recommendedName>
        <fullName evidence="4">Transmembrane protein 183</fullName>
    </recommendedName>
</protein>
<dbReference type="AlphaFoldDB" id="A0AAE1GAG1"/>
<feature type="region of interest" description="Disordered" evidence="1">
    <location>
        <begin position="1"/>
        <end position="33"/>
    </location>
</feature>
<reference evidence="2" key="1">
    <citation type="submission" date="2023-10" db="EMBL/GenBank/DDBJ databases">
        <title>Genome assemblies of two species of porcelain crab, Petrolisthes cinctipes and Petrolisthes manimaculis (Anomura: Porcellanidae).</title>
        <authorList>
            <person name="Angst P."/>
        </authorList>
    </citation>
    <scope>NUCLEOTIDE SEQUENCE</scope>
    <source>
        <strain evidence="2">PB745_01</strain>
        <tissue evidence="2">Gill</tissue>
    </source>
</reference>
<evidence type="ECO:0000256" key="1">
    <source>
        <dbReference type="SAM" id="MobiDB-lite"/>
    </source>
</evidence>
<dbReference type="PANTHER" id="PTHR20988">
    <property type="entry name" value="TRANSMEMBRANE PROTEIN 183A-RELATED"/>
    <property type="match status" value="1"/>
</dbReference>
<evidence type="ECO:0000313" key="2">
    <source>
        <dbReference type="EMBL" id="KAK3888169.1"/>
    </source>
</evidence>
<sequence>MSTRRQKKNHQQRRRSRPLGDISVNDFANSAEPKKFREKKANVQIMLHKVKEDERAWDERDSEEEEEDTTDVITQPLKRGLRKKKIDTTCNEGGVDYPLDIWFLISEYIMPEDAGRFACLCQATLYITTTARFWLTMYRRWFRMVPELPPHLTPWNIDSVHGLKAAVVRSLFFTYLPFTARISAKKPLTADPTILLRTQCVLQWHSKEGNLHKYFFKFMQPSQRITRGRGRWCGGGGRWEEDTSVTYNEEEGCYILMASSPAVCGTTMVMGERLYHAGLGISANLQNHRLRLSFVPAHLLPTLPNAPARKYQVPATEITLEPVFDVRLYPWWHPQYMKTVPSCECSHSQSLWNSEDGLGFGEVL</sequence>
<evidence type="ECO:0000313" key="3">
    <source>
        <dbReference type="Proteomes" id="UP001286313"/>
    </source>
</evidence>
<keyword evidence="3" id="KW-1185">Reference proteome</keyword>
<dbReference type="GO" id="GO:0031647">
    <property type="term" value="P:regulation of protein stability"/>
    <property type="evidence" value="ECO:0007669"/>
    <property type="project" value="TreeGrafter"/>
</dbReference>
<proteinExistence type="predicted"/>
<organism evidence="2 3">
    <name type="scientific">Petrolisthes cinctipes</name>
    <name type="common">Flat porcelain crab</name>
    <dbReference type="NCBI Taxonomy" id="88211"/>
    <lineage>
        <taxon>Eukaryota</taxon>
        <taxon>Metazoa</taxon>
        <taxon>Ecdysozoa</taxon>
        <taxon>Arthropoda</taxon>
        <taxon>Crustacea</taxon>
        <taxon>Multicrustacea</taxon>
        <taxon>Malacostraca</taxon>
        <taxon>Eumalacostraca</taxon>
        <taxon>Eucarida</taxon>
        <taxon>Decapoda</taxon>
        <taxon>Pleocyemata</taxon>
        <taxon>Anomura</taxon>
        <taxon>Galatheoidea</taxon>
        <taxon>Porcellanidae</taxon>
        <taxon>Petrolisthes</taxon>
    </lineage>
</organism>
<dbReference type="GO" id="GO:0019005">
    <property type="term" value="C:SCF ubiquitin ligase complex"/>
    <property type="evidence" value="ECO:0007669"/>
    <property type="project" value="TreeGrafter"/>
</dbReference>